<dbReference type="Gene3D" id="2.150.10.10">
    <property type="entry name" value="Serralysin-like metalloprotease, C-terminal"/>
    <property type="match status" value="2"/>
</dbReference>
<dbReference type="GO" id="GO:0005509">
    <property type="term" value="F:calcium ion binding"/>
    <property type="evidence" value="ECO:0007669"/>
    <property type="project" value="InterPro"/>
</dbReference>
<evidence type="ECO:0000256" key="1">
    <source>
        <dbReference type="ARBA" id="ARBA00004613"/>
    </source>
</evidence>
<dbReference type="InterPro" id="IPR050557">
    <property type="entry name" value="RTX_toxin/Mannuronan_C5-epim"/>
</dbReference>
<dbReference type="eggNOG" id="COG2931">
    <property type="taxonomic scope" value="Bacteria"/>
</dbReference>
<dbReference type="InterPro" id="IPR011049">
    <property type="entry name" value="Serralysin-like_metalloprot_C"/>
</dbReference>
<dbReference type="AlphaFoldDB" id="A0A1N6IEI5"/>
<dbReference type="PROSITE" id="PS00330">
    <property type="entry name" value="HEMOLYSIN_CALCIUM"/>
    <property type="match status" value="1"/>
</dbReference>
<protein>
    <submittedName>
        <fullName evidence="4">Hemolysin-type calcium-binding repeat-containing protein</fullName>
    </submittedName>
</protein>
<dbReference type="PRINTS" id="PR00313">
    <property type="entry name" value="CABNDNGRPT"/>
</dbReference>
<keyword evidence="2" id="KW-0964">Secreted</keyword>
<evidence type="ECO:0000313" key="5">
    <source>
        <dbReference type="Proteomes" id="UP000185062"/>
    </source>
</evidence>
<comment type="subcellular location">
    <subcellularLocation>
        <location evidence="1">Secreted</location>
    </subcellularLocation>
</comment>
<reference evidence="4 5" key="1">
    <citation type="submission" date="2016-12" db="EMBL/GenBank/DDBJ databases">
        <authorList>
            <person name="Song W.-J."/>
            <person name="Kurnit D.M."/>
        </authorList>
    </citation>
    <scope>NUCLEOTIDE SEQUENCE [LARGE SCALE GENOMIC DNA]</scope>
    <source>
        <strain evidence="4 5">ATCC 49181</strain>
    </source>
</reference>
<dbReference type="EMBL" id="FSRO01000001">
    <property type="protein sequence ID" value="SIO30446.1"/>
    <property type="molecule type" value="Genomic_DNA"/>
</dbReference>
<keyword evidence="5" id="KW-1185">Reference proteome</keyword>
<dbReference type="Pfam" id="PF00353">
    <property type="entry name" value="HemolysinCabind"/>
    <property type="match status" value="2"/>
</dbReference>
<organism evidence="4 5">
    <name type="scientific">Nitrosomonas cryotolerans ATCC 49181</name>
    <dbReference type="NCBI Taxonomy" id="1131553"/>
    <lineage>
        <taxon>Bacteria</taxon>
        <taxon>Pseudomonadati</taxon>
        <taxon>Pseudomonadota</taxon>
        <taxon>Betaproteobacteria</taxon>
        <taxon>Nitrosomonadales</taxon>
        <taxon>Nitrosomonadaceae</taxon>
        <taxon>Nitrosomonas</taxon>
    </lineage>
</organism>
<dbReference type="PANTHER" id="PTHR38340">
    <property type="entry name" value="S-LAYER PROTEIN"/>
    <property type="match status" value="1"/>
</dbReference>
<dbReference type="PANTHER" id="PTHR38340:SF1">
    <property type="entry name" value="S-LAYER PROTEIN"/>
    <property type="match status" value="1"/>
</dbReference>
<dbReference type="STRING" id="44575.SAMN05216419_10375"/>
<dbReference type="SUPFAM" id="SSF51120">
    <property type="entry name" value="beta-Roll"/>
    <property type="match status" value="1"/>
</dbReference>
<evidence type="ECO:0000313" key="4">
    <source>
        <dbReference type="EMBL" id="SIO30446.1"/>
    </source>
</evidence>
<name>A0A1N6IEI5_9PROT</name>
<feature type="compositionally biased region" description="Gly residues" evidence="3">
    <location>
        <begin position="69"/>
        <end position="80"/>
    </location>
</feature>
<dbReference type="InterPro" id="IPR001343">
    <property type="entry name" value="Hemolysn_Ca-bd"/>
</dbReference>
<accession>A0A1N6IEI5</accession>
<sequence length="199" mass="20722">MAVTITSRPNIGSSGLIQIIDGEEFVGFGSGGFGEDDLLIIGDETDNILTGGIGHDKIEGESGNDIITGGAGNDTLGGGPGDDDLDGQEGTDKLFGDAGNDILRAGHGHDILQGGTGNDIFGFYALGHFEVQDFTIGEDRLFFDSEKTGINNLDQLVQLITSIDQRDDGVTVGFGPDASIDLIGINLNDITADMVIFTL</sequence>
<gene>
    <name evidence="4" type="ORF">SAMN02743940_1752</name>
</gene>
<dbReference type="InterPro" id="IPR018511">
    <property type="entry name" value="Hemolysin-typ_Ca-bd_CS"/>
</dbReference>
<dbReference type="RefSeq" id="WP_028462125.1">
    <property type="nucleotide sequence ID" value="NZ_FSRO01000001.1"/>
</dbReference>
<proteinExistence type="predicted"/>
<dbReference type="GO" id="GO:0005576">
    <property type="term" value="C:extracellular region"/>
    <property type="evidence" value="ECO:0007669"/>
    <property type="project" value="UniProtKB-SubCell"/>
</dbReference>
<evidence type="ECO:0000256" key="2">
    <source>
        <dbReference type="ARBA" id="ARBA00022525"/>
    </source>
</evidence>
<dbReference type="Proteomes" id="UP000185062">
    <property type="component" value="Unassembled WGS sequence"/>
</dbReference>
<feature type="region of interest" description="Disordered" evidence="3">
    <location>
        <begin position="66"/>
        <end position="86"/>
    </location>
</feature>
<evidence type="ECO:0000256" key="3">
    <source>
        <dbReference type="SAM" id="MobiDB-lite"/>
    </source>
</evidence>